<sequence>MLQPPVTWLLLIMSLSTVVPSPWSPEAGPQQGPQEQQKIKSAFSITDATKLDGLYVNRDTSEKYAAYLVEYQTPLDEEPLSKTGIKILESLLSNQSVVVTSTANEESLPTSNEVKTVVQLLQTQNELTRYTVETKEFNDTTDFLVETNGDTSVGIVFIPLNRTNNSTEEINELLHEFNLTRWKYILIQNMTIVHKETKSTRMDLEYDISWRESKEYRILRHYVDPAVYLIIFVVGILGNGMLLFLFVRHRELRTIAKVMIINLAVCDILNLSINAPLHFYFHYEGGSAESLTSCRVVLALRQFLRCTGALAVIVLITQRFIIIRNSSARHWKPFILTVLPIIAVWVLPLAIAWPSMYLPEFYEPICFFRKQEGGLSYVIVLNFVLYCVIMPIMMFGFSMNIARRLEKSVKDMPGEIRHTVQEQLRMRSARVMIALAVVFVITYFPFQVWVLLARWVRLDKHHPIMIYALYVSKHLLFANGCFNPIALFIVSSTFKRLLVRYLRGSIEQRTYSTNL</sequence>
<evidence type="ECO:0000313" key="12">
    <source>
        <dbReference type="EMBL" id="KDR09648.1"/>
    </source>
</evidence>
<evidence type="ECO:0000256" key="4">
    <source>
        <dbReference type="ARBA" id="ARBA00022989"/>
    </source>
</evidence>
<feature type="transmembrane region" description="Helical" evidence="9">
    <location>
        <begin position="334"/>
        <end position="354"/>
    </location>
</feature>
<organism evidence="12 13">
    <name type="scientific">Zootermopsis nevadensis</name>
    <name type="common">Dampwood termite</name>
    <dbReference type="NCBI Taxonomy" id="136037"/>
    <lineage>
        <taxon>Eukaryota</taxon>
        <taxon>Metazoa</taxon>
        <taxon>Ecdysozoa</taxon>
        <taxon>Arthropoda</taxon>
        <taxon>Hexapoda</taxon>
        <taxon>Insecta</taxon>
        <taxon>Pterygota</taxon>
        <taxon>Neoptera</taxon>
        <taxon>Polyneoptera</taxon>
        <taxon>Dictyoptera</taxon>
        <taxon>Blattodea</taxon>
        <taxon>Blattoidea</taxon>
        <taxon>Termitoidae</taxon>
        <taxon>Termopsidae</taxon>
        <taxon>Zootermopsis</taxon>
    </lineage>
</organism>
<dbReference type="Pfam" id="PF00001">
    <property type="entry name" value="7tm_1"/>
    <property type="match status" value="1"/>
</dbReference>
<feature type="signal peptide" evidence="10">
    <location>
        <begin position="1"/>
        <end position="20"/>
    </location>
</feature>
<evidence type="ECO:0000259" key="11">
    <source>
        <dbReference type="PROSITE" id="PS50262"/>
    </source>
</evidence>
<feature type="transmembrane region" description="Helical" evidence="9">
    <location>
        <begin position="464"/>
        <end position="490"/>
    </location>
</feature>
<evidence type="ECO:0000256" key="9">
    <source>
        <dbReference type="SAM" id="Phobius"/>
    </source>
</evidence>
<feature type="transmembrane region" description="Helical" evidence="9">
    <location>
        <begin position="302"/>
        <end position="322"/>
    </location>
</feature>
<feature type="transmembrane region" description="Helical" evidence="9">
    <location>
        <begin position="374"/>
        <end position="397"/>
    </location>
</feature>
<evidence type="ECO:0000256" key="3">
    <source>
        <dbReference type="ARBA" id="ARBA00022692"/>
    </source>
</evidence>
<comment type="similarity">
    <text evidence="2">Belongs to the G-protein coupled receptor 1 family.</text>
</comment>
<proteinExistence type="inferred from homology"/>
<dbReference type="Gene3D" id="1.20.1070.10">
    <property type="entry name" value="Rhodopsin 7-helix transmembrane proteins"/>
    <property type="match status" value="1"/>
</dbReference>
<keyword evidence="6 9" id="KW-0472">Membrane</keyword>
<keyword evidence="5" id="KW-0297">G-protein coupled receptor</keyword>
<name>A0A067QXW6_ZOONE</name>
<protein>
    <submittedName>
        <fullName evidence="12">Neuromedin-B receptor</fullName>
    </submittedName>
</protein>
<dbReference type="PANTHER" id="PTHR45695">
    <property type="entry name" value="LEUCOKININ RECEPTOR-RELATED"/>
    <property type="match status" value="1"/>
</dbReference>
<evidence type="ECO:0000256" key="6">
    <source>
        <dbReference type="ARBA" id="ARBA00023136"/>
    </source>
</evidence>
<dbReference type="InterPro" id="IPR017452">
    <property type="entry name" value="GPCR_Rhodpsn_7TM"/>
</dbReference>
<dbReference type="PROSITE" id="PS50262">
    <property type="entry name" value="G_PROTEIN_RECEP_F1_2"/>
    <property type="match status" value="1"/>
</dbReference>
<feature type="transmembrane region" description="Helical" evidence="9">
    <location>
        <begin position="259"/>
        <end position="282"/>
    </location>
</feature>
<keyword evidence="4 9" id="KW-1133">Transmembrane helix</keyword>
<reference evidence="12 13" key="1">
    <citation type="journal article" date="2014" name="Nat. Commun.">
        <title>Molecular traces of alternative social organization in a termite genome.</title>
        <authorList>
            <person name="Terrapon N."/>
            <person name="Li C."/>
            <person name="Robertson H.M."/>
            <person name="Ji L."/>
            <person name="Meng X."/>
            <person name="Booth W."/>
            <person name="Chen Z."/>
            <person name="Childers C.P."/>
            <person name="Glastad K.M."/>
            <person name="Gokhale K."/>
            <person name="Gowin J."/>
            <person name="Gronenberg W."/>
            <person name="Hermansen R.A."/>
            <person name="Hu H."/>
            <person name="Hunt B.G."/>
            <person name="Huylmans A.K."/>
            <person name="Khalil S.M."/>
            <person name="Mitchell R.D."/>
            <person name="Munoz-Torres M.C."/>
            <person name="Mustard J.A."/>
            <person name="Pan H."/>
            <person name="Reese J.T."/>
            <person name="Scharf M.E."/>
            <person name="Sun F."/>
            <person name="Vogel H."/>
            <person name="Xiao J."/>
            <person name="Yang W."/>
            <person name="Yang Z."/>
            <person name="Yang Z."/>
            <person name="Zhou J."/>
            <person name="Zhu J."/>
            <person name="Brent C.S."/>
            <person name="Elsik C.G."/>
            <person name="Goodisman M.A."/>
            <person name="Liberles D.A."/>
            <person name="Roe R.M."/>
            <person name="Vargo E.L."/>
            <person name="Vilcinskas A."/>
            <person name="Wang J."/>
            <person name="Bornberg-Bauer E."/>
            <person name="Korb J."/>
            <person name="Zhang G."/>
            <person name="Liebig J."/>
        </authorList>
    </citation>
    <scope>NUCLEOTIDE SEQUENCE [LARGE SCALE GENOMIC DNA]</scope>
    <source>
        <tissue evidence="12">Whole organism</tissue>
    </source>
</reference>
<dbReference type="GO" id="GO:0004930">
    <property type="term" value="F:G protein-coupled receptor activity"/>
    <property type="evidence" value="ECO:0007669"/>
    <property type="project" value="UniProtKB-KW"/>
</dbReference>
<accession>A0A067QXW6</accession>
<feature type="transmembrane region" description="Helical" evidence="9">
    <location>
        <begin position="431"/>
        <end position="452"/>
    </location>
</feature>
<feature type="chain" id="PRO_5001644545" evidence="10">
    <location>
        <begin position="21"/>
        <end position="515"/>
    </location>
</feature>
<dbReference type="PANTHER" id="PTHR45695:SF9">
    <property type="entry name" value="LEUCOKININ RECEPTOR"/>
    <property type="match status" value="1"/>
</dbReference>
<feature type="domain" description="G-protein coupled receptors family 1 profile" evidence="11">
    <location>
        <begin position="238"/>
        <end position="487"/>
    </location>
</feature>
<dbReference type="CDD" id="cd00637">
    <property type="entry name" value="7tm_classA_rhodopsin-like"/>
    <property type="match status" value="1"/>
</dbReference>
<dbReference type="eggNOG" id="KOG3656">
    <property type="taxonomic scope" value="Eukaryota"/>
</dbReference>
<evidence type="ECO:0000256" key="2">
    <source>
        <dbReference type="ARBA" id="ARBA00010663"/>
    </source>
</evidence>
<dbReference type="PRINTS" id="PR00237">
    <property type="entry name" value="GPCRRHODOPSN"/>
</dbReference>
<keyword evidence="7 12" id="KW-0675">Receptor</keyword>
<gene>
    <name evidence="12" type="ORF">L798_00369</name>
</gene>
<dbReference type="SUPFAM" id="SSF81321">
    <property type="entry name" value="Family A G protein-coupled receptor-like"/>
    <property type="match status" value="1"/>
</dbReference>
<evidence type="ECO:0000256" key="1">
    <source>
        <dbReference type="ARBA" id="ARBA00004141"/>
    </source>
</evidence>
<dbReference type="GO" id="GO:0005886">
    <property type="term" value="C:plasma membrane"/>
    <property type="evidence" value="ECO:0007669"/>
    <property type="project" value="TreeGrafter"/>
</dbReference>
<feature type="transmembrane region" description="Helical" evidence="9">
    <location>
        <begin position="226"/>
        <end position="247"/>
    </location>
</feature>
<dbReference type="InterPro" id="IPR000276">
    <property type="entry name" value="GPCR_Rhodpsn"/>
</dbReference>
<evidence type="ECO:0000256" key="5">
    <source>
        <dbReference type="ARBA" id="ARBA00023040"/>
    </source>
</evidence>
<dbReference type="InParanoid" id="A0A067QXW6"/>
<keyword evidence="3 9" id="KW-0812">Transmembrane</keyword>
<dbReference type="Proteomes" id="UP000027135">
    <property type="component" value="Unassembled WGS sequence"/>
</dbReference>
<dbReference type="AlphaFoldDB" id="A0A067QXW6"/>
<evidence type="ECO:0000313" key="13">
    <source>
        <dbReference type="Proteomes" id="UP000027135"/>
    </source>
</evidence>
<evidence type="ECO:0000256" key="8">
    <source>
        <dbReference type="ARBA" id="ARBA00023224"/>
    </source>
</evidence>
<keyword evidence="10" id="KW-0732">Signal</keyword>
<comment type="subcellular location">
    <subcellularLocation>
        <location evidence="1">Membrane</location>
        <topology evidence="1">Multi-pass membrane protein</topology>
    </subcellularLocation>
</comment>
<evidence type="ECO:0000256" key="10">
    <source>
        <dbReference type="SAM" id="SignalP"/>
    </source>
</evidence>
<keyword evidence="8" id="KW-0807">Transducer</keyword>
<keyword evidence="13" id="KW-1185">Reference proteome</keyword>
<dbReference type="EMBL" id="KK853229">
    <property type="protein sequence ID" value="KDR09648.1"/>
    <property type="molecule type" value="Genomic_DNA"/>
</dbReference>
<evidence type="ECO:0000256" key="7">
    <source>
        <dbReference type="ARBA" id="ARBA00023170"/>
    </source>
</evidence>